<gene>
    <name evidence="1" type="ORF">NCS57_01345100</name>
</gene>
<organism evidence="1 2">
    <name type="scientific">Fusarium keratoplasticum</name>
    <dbReference type="NCBI Taxonomy" id="1328300"/>
    <lineage>
        <taxon>Eukaryota</taxon>
        <taxon>Fungi</taxon>
        <taxon>Dikarya</taxon>
        <taxon>Ascomycota</taxon>
        <taxon>Pezizomycotina</taxon>
        <taxon>Sordariomycetes</taxon>
        <taxon>Hypocreomycetidae</taxon>
        <taxon>Hypocreales</taxon>
        <taxon>Nectriaceae</taxon>
        <taxon>Fusarium</taxon>
        <taxon>Fusarium solani species complex</taxon>
    </lineage>
</organism>
<dbReference type="Proteomes" id="UP001065298">
    <property type="component" value="Chromosome 11"/>
</dbReference>
<keyword evidence="2" id="KW-1185">Reference proteome</keyword>
<evidence type="ECO:0000313" key="1">
    <source>
        <dbReference type="EMBL" id="KAI8652797.1"/>
    </source>
</evidence>
<protein>
    <submittedName>
        <fullName evidence="1">Uncharacterized protein</fullName>
    </submittedName>
</protein>
<sequence length="746" mass="83097">MNSPPTERSAATEIHFPTTHDERVFWLDQAWKGPWFPVDGRIGWLGTDSSLAFYMIRITHAAIDQGIPLASLWDAESPHGHLRRAVMRDSTAMKNSEGSQPQLLTPDIVTEVYEIIMASEKPALNNTPSEHSSDKCDDGNSIDLPPPPQAEVTTTAQFEPLAKTENEFRLKRPIEHQDGLSAMPPHVHHEDKSSPLKRIFRTATYASSGTTSQQSAAEVTAITGITTQSGPIDKNPRFQPALEAYMGSPDLSTRPETFVSPNGLLQLPSSPMQSPEHSLLPYVSSPPADEPLNKAPTPTSPMTPTKKRKRAMVSVPSTPTHSVRSERLTGPLTVEKILRQLTCDVQLTDDVVELVCQAIVVEHGDDNVRLLSPLWFEADELSALPQTIRNLDQEQTICFPIHHKFPKHWTMGVARVTADQVVLTFHDSMQCSERANTVRRRFGAWMEAVRLKQPLVFQTKECTLQKDATSCGVHAAVCLRRDLRRETCCDPIEPFLEKRAMLEGLRTVRETSPIHSTTFPLLQELRSRQSLGADASIVSTPCRGGSAMPVTARQESEVQVIRPQMGLGYVLDGLSLETLQGRLKDAETRLDEAINARDNAQDTLRELELSQRLIHDMYPRIITYVRSRGINMDEYSDATMAVEGNMMPEASNHGQLFQQRRNIMGDFLKAAEREGVECSLAGVREAQARIFADIGNTQQILDQRNEEITSVESEVASLQEICEAKKALEKYSGPDCLAYFRSLQGL</sequence>
<proteinExistence type="predicted"/>
<accession>A0ACC0QH34</accession>
<dbReference type="EMBL" id="CM046513">
    <property type="protein sequence ID" value="KAI8652797.1"/>
    <property type="molecule type" value="Genomic_DNA"/>
</dbReference>
<comment type="caution">
    <text evidence="1">The sequence shown here is derived from an EMBL/GenBank/DDBJ whole genome shotgun (WGS) entry which is preliminary data.</text>
</comment>
<name>A0ACC0QH34_9HYPO</name>
<reference evidence="1" key="1">
    <citation type="submission" date="2022-06" db="EMBL/GenBank/DDBJ databases">
        <title>Fusarium solani species complex genomes reveal bases of compartmentalisation and animal pathogenesis.</title>
        <authorList>
            <person name="Tsai I.J."/>
        </authorList>
    </citation>
    <scope>NUCLEOTIDE SEQUENCE</scope>
    <source>
        <strain evidence="1">Fu6.1</strain>
    </source>
</reference>
<evidence type="ECO:0000313" key="2">
    <source>
        <dbReference type="Proteomes" id="UP001065298"/>
    </source>
</evidence>